<organism evidence="2 3">
    <name type="scientific">Burkholderia pseudomallei 1710a</name>
    <dbReference type="NCBI Taxonomy" id="320371"/>
    <lineage>
        <taxon>Bacteria</taxon>
        <taxon>Pseudomonadati</taxon>
        <taxon>Pseudomonadota</taxon>
        <taxon>Betaproteobacteria</taxon>
        <taxon>Burkholderiales</taxon>
        <taxon>Burkholderiaceae</taxon>
        <taxon>Burkholderia</taxon>
        <taxon>pseudomallei group</taxon>
    </lineage>
</organism>
<reference evidence="3" key="1">
    <citation type="submission" date="2007-08" db="EMBL/GenBank/DDBJ databases">
        <title>Annotation of Burkholderia pseudomallei 1710a.</title>
        <authorList>
            <person name="Harkins D.M."/>
            <person name="DeShazer D."/>
            <person name="Woods D.E."/>
            <person name="Brinkac L.M."/>
            <person name="Brown K.A."/>
            <person name="Hung G.C."/>
            <person name="Tuanyok A."/>
            <person name="Zhang B."/>
            <person name="Nierman W.C."/>
        </authorList>
    </citation>
    <scope>NUCLEOTIDE SEQUENCE [LARGE SCALE GENOMIC DNA]</scope>
    <source>
        <strain evidence="3">1710a</strain>
    </source>
</reference>
<name>A0A0E1VW95_BURPE</name>
<evidence type="ECO:0000313" key="3">
    <source>
        <dbReference type="Proteomes" id="UP000001812"/>
    </source>
</evidence>
<feature type="region of interest" description="Disordered" evidence="1">
    <location>
        <begin position="93"/>
        <end position="128"/>
    </location>
</feature>
<dbReference type="Proteomes" id="UP000001812">
    <property type="component" value="Chromosome II"/>
</dbReference>
<feature type="compositionally biased region" description="Low complexity" evidence="1">
    <location>
        <begin position="112"/>
        <end position="122"/>
    </location>
</feature>
<evidence type="ECO:0000313" key="2">
    <source>
        <dbReference type="EMBL" id="EET04404.1"/>
    </source>
</evidence>
<reference evidence="2 3" key="2">
    <citation type="submission" date="2009-05" db="EMBL/GenBank/DDBJ databases">
        <authorList>
            <person name="Harkins D.M."/>
            <person name="DeShazer D."/>
            <person name="Woods D.E."/>
            <person name="Brinkac L.M."/>
            <person name="Brown K.A."/>
            <person name="Hung G.C."/>
            <person name="Tuanyok A."/>
            <person name="Zhang B."/>
            <person name="Nierman W.C."/>
        </authorList>
    </citation>
    <scope>NUCLEOTIDE SEQUENCE [LARGE SCALE GENOMIC DNA]</scope>
    <source>
        <strain evidence="2 3">1710a</strain>
    </source>
</reference>
<accession>A0A0E1VW95</accession>
<proteinExistence type="predicted"/>
<evidence type="ECO:0000256" key="1">
    <source>
        <dbReference type="SAM" id="MobiDB-lite"/>
    </source>
</evidence>
<dbReference type="EMBL" id="CM000833">
    <property type="protein sequence ID" value="EET04404.1"/>
    <property type="molecule type" value="Genomic_DNA"/>
</dbReference>
<dbReference type="AlphaFoldDB" id="A0A0E1VW95"/>
<gene>
    <name evidence="2" type="ORF">BURPS1710A_A3093</name>
</gene>
<protein>
    <submittedName>
        <fullName evidence="2">Uncharacterized protein</fullName>
    </submittedName>
</protein>
<sequence length="128" mass="14127">MTAGGARRGARVARVARRSSSVAWRTAYRASRMELAQLRRMGATMRERALARRRAHRDGGRVLLAGFACMHADGRMHAMRSFARVRAIRASTSGFSKRTRSESRTGRRRCSARSARTCSTAGLRTTGG</sequence>
<dbReference type="RefSeq" id="WP_004529951.1">
    <property type="nucleotide sequence ID" value="NZ_CM000833.1"/>
</dbReference>
<dbReference type="HOGENOM" id="CLU_2022387_0_0_4"/>